<evidence type="ECO:0000256" key="1">
    <source>
        <dbReference type="SAM" id="MobiDB-lite"/>
    </source>
</evidence>
<evidence type="ECO:0008006" key="4">
    <source>
        <dbReference type="Google" id="ProtNLM"/>
    </source>
</evidence>
<feature type="compositionally biased region" description="Basic residues" evidence="1">
    <location>
        <begin position="42"/>
        <end position="51"/>
    </location>
</feature>
<keyword evidence="3" id="KW-1185">Reference proteome</keyword>
<evidence type="ECO:0000313" key="3">
    <source>
        <dbReference type="Proteomes" id="UP001383192"/>
    </source>
</evidence>
<feature type="region of interest" description="Disordered" evidence="1">
    <location>
        <begin position="22"/>
        <end position="98"/>
    </location>
</feature>
<proteinExistence type="predicted"/>
<gene>
    <name evidence="2" type="ORF">VNI00_012429</name>
</gene>
<organism evidence="2 3">
    <name type="scientific">Paramarasmius palmivorus</name>
    <dbReference type="NCBI Taxonomy" id="297713"/>
    <lineage>
        <taxon>Eukaryota</taxon>
        <taxon>Fungi</taxon>
        <taxon>Dikarya</taxon>
        <taxon>Basidiomycota</taxon>
        <taxon>Agaricomycotina</taxon>
        <taxon>Agaricomycetes</taxon>
        <taxon>Agaricomycetidae</taxon>
        <taxon>Agaricales</taxon>
        <taxon>Marasmiineae</taxon>
        <taxon>Marasmiaceae</taxon>
        <taxon>Paramarasmius</taxon>
    </lineage>
</organism>
<accession>A0AAW0C5Y1</accession>
<dbReference type="AlphaFoldDB" id="A0AAW0C5Y1"/>
<feature type="compositionally biased region" description="Polar residues" evidence="1">
    <location>
        <begin position="83"/>
        <end position="92"/>
    </location>
</feature>
<name>A0AAW0C5Y1_9AGAR</name>
<comment type="caution">
    <text evidence="2">The sequence shown here is derived from an EMBL/GenBank/DDBJ whole genome shotgun (WGS) entry which is preliminary data.</text>
</comment>
<feature type="compositionally biased region" description="Basic and acidic residues" evidence="1">
    <location>
        <begin position="25"/>
        <end position="41"/>
    </location>
</feature>
<dbReference type="EMBL" id="JAYKXP010000058">
    <property type="protein sequence ID" value="KAK7033999.1"/>
    <property type="molecule type" value="Genomic_DNA"/>
</dbReference>
<dbReference type="Proteomes" id="UP001383192">
    <property type="component" value="Unassembled WGS sequence"/>
</dbReference>
<sequence length="179" mass="20603">MAKTITTKTIADVREVNKKASANYRARDARNLEETRRLARERMRKKRRSKKVPSSEDKQSEVPAEPRPPKYRLKETPPEETVESTLSTSPTLQLDDLHTKHNSVPNIPVLTERQFSQSFYPNESPSLVRDYPQLPSFHDTFLFPTSPMTCGEIHSCGNIHGMFGTPLQQPPIMQPHYFR</sequence>
<evidence type="ECO:0000313" key="2">
    <source>
        <dbReference type="EMBL" id="KAK7033999.1"/>
    </source>
</evidence>
<reference evidence="2 3" key="1">
    <citation type="submission" date="2024-01" db="EMBL/GenBank/DDBJ databases">
        <title>A draft genome for a cacao thread blight-causing isolate of Paramarasmius palmivorus.</title>
        <authorList>
            <person name="Baruah I.K."/>
            <person name="Bukari Y."/>
            <person name="Amoako-Attah I."/>
            <person name="Meinhardt L.W."/>
            <person name="Bailey B.A."/>
            <person name="Cohen S.P."/>
        </authorList>
    </citation>
    <scope>NUCLEOTIDE SEQUENCE [LARGE SCALE GENOMIC DNA]</scope>
    <source>
        <strain evidence="2 3">GH-12</strain>
    </source>
</reference>
<protein>
    <recommendedName>
        <fullName evidence="4">BZIP domain-containing protein</fullName>
    </recommendedName>
</protein>